<reference evidence="1 2" key="1">
    <citation type="submission" date="2016-10" db="EMBL/GenBank/DDBJ databases">
        <title>The whole genome sequencing and assembly of L. cotyniformis subsp. torquens DSM 20004 strain.</title>
        <authorList>
            <person name="Park M.-K."/>
            <person name="Lee Y.-J."/>
            <person name="Yi H."/>
            <person name="Bahn Y.-S."/>
            <person name="Kim J.F."/>
            <person name="Lee D.-W."/>
        </authorList>
    </citation>
    <scope>NUCLEOTIDE SEQUENCE [LARGE SCALE GENOMIC DNA]</scope>
    <source>
        <strain evidence="1 2">DSM 20004</strain>
    </source>
</reference>
<keyword evidence="2" id="KW-1185">Reference proteome</keyword>
<sequence length="147" mass="16758">MNDKYIIYDSKRKEYVTREGRTAILNELVYETSQFENEALIFDAKAGSDLGVLEDALEYPSGTLELVPASKKVIAAEYDREQLLAINNAIENFSLNSSSSIRDDVERILKQVEYALYSNFDFDLEDILMEGDVSQSLDDVYTDEDDE</sequence>
<dbReference type="OrthoDB" id="9927884at2"/>
<name>A0A2D1KMT7_9LACO</name>
<protein>
    <submittedName>
        <fullName evidence="1">Uncharacterized protein</fullName>
    </submittedName>
</protein>
<organism evidence="1 2">
    <name type="scientific">Loigolactobacillus coryniformis subsp. torquens DSM 20004 = KCTC 3535</name>
    <dbReference type="NCBI Taxonomy" id="1423822"/>
    <lineage>
        <taxon>Bacteria</taxon>
        <taxon>Bacillati</taxon>
        <taxon>Bacillota</taxon>
        <taxon>Bacilli</taxon>
        <taxon>Lactobacillales</taxon>
        <taxon>Lactobacillaceae</taxon>
        <taxon>Loigolactobacillus</taxon>
    </lineage>
</organism>
<gene>
    <name evidence="1" type="ORF">LC20004_05505</name>
</gene>
<dbReference type="KEGG" id="lcy:LC20004_05505"/>
<accession>A0A2D1KMT7</accession>
<evidence type="ECO:0000313" key="1">
    <source>
        <dbReference type="EMBL" id="ATO43396.1"/>
    </source>
</evidence>
<dbReference type="RefSeq" id="WP_010012985.1">
    <property type="nucleotide sequence ID" value="NZ_AEOS01000102.1"/>
</dbReference>
<evidence type="ECO:0000313" key="2">
    <source>
        <dbReference type="Proteomes" id="UP000223559"/>
    </source>
</evidence>
<dbReference type="Proteomes" id="UP000223559">
    <property type="component" value="Chromosome"/>
</dbReference>
<dbReference type="EMBL" id="CP017697">
    <property type="protein sequence ID" value="ATO43396.1"/>
    <property type="molecule type" value="Genomic_DNA"/>
</dbReference>
<proteinExistence type="predicted"/>
<dbReference type="AlphaFoldDB" id="A0A2D1KMT7"/>